<feature type="non-terminal residue" evidence="1">
    <location>
        <position position="378"/>
    </location>
</feature>
<evidence type="ECO:0000313" key="1">
    <source>
        <dbReference type="EMBL" id="KXN69803.1"/>
    </source>
</evidence>
<organism evidence="1 2">
    <name type="scientific">Conidiobolus coronatus (strain ATCC 28846 / CBS 209.66 / NRRL 28638)</name>
    <name type="common">Delacroixia coronata</name>
    <dbReference type="NCBI Taxonomy" id="796925"/>
    <lineage>
        <taxon>Eukaryota</taxon>
        <taxon>Fungi</taxon>
        <taxon>Fungi incertae sedis</taxon>
        <taxon>Zoopagomycota</taxon>
        <taxon>Entomophthoromycotina</taxon>
        <taxon>Entomophthoromycetes</taxon>
        <taxon>Entomophthorales</taxon>
        <taxon>Ancylistaceae</taxon>
        <taxon>Conidiobolus</taxon>
    </lineage>
</organism>
<protein>
    <recommendedName>
        <fullName evidence="3">F-box domain-containing protein</fullName>
    </recommendedName>
</protein>
<keyword evidence="2" id="KW-1185">Reference proteome</keyword>
<dbReference type="Gene3D" id="3.80.10.10">
    <property type="entry name" value="Ribonuclease Inhibitor"/>
    <property type="match status" value="1"/>
</dbReference>
<dbReference type="EMBL" id="KQ964523">
    <property type="protein sequence ID" value="KXN69803.1"/>
    <property type="molecule type" value="Genomic_DNA"/>
</dbReference>
<evidence type="ECO:0000313" key="2">
    <source>
        <dbReference type="Proteomes" id="UP000070444"/>
    </source>
</evidence>
<accession>A0A137P480</accession>
<gene>
    <name evidence="1" type="ORF">CONCODRAFT_7749</name>
</gene>
<dbReference type="Proteomes" id="UP000070444">
    <property type="component" value="Unassembled WGS sequence"/>
</dbReference>
<dbReference type="InterPro" id="IPR032675">
    <property type="entry name" value="LRR_dom_sf"/>
</dbReference>
<sequence>MDTKQSMDNKPANWEYLPDTTTLAQYLERKDLIELSKCCKRYRKQLERQVFENLNLDNWRKNNQTIYGELEKSKNHKKILKYVKIDLGSKLKFGRKFSLSDEINYPFAKKFVKLFPNILTLRLCETSEDNRFSERSLRTVLKGMKHLEHVELNEIWGGIEEYKSKAQIFPKSLKSLKINDEWGIYCNDDNIMVYDTIDSTYENLYFLSITSNKMFQNLSCRMDNLKEVEIKGDGLDNTKLAKFLKSNPHLKKLNIYLEHYNEEIVNTILSFKYLEHLYISIGRRNEIQANILSSNHSIKFISISKFIPGPLAFQLINSCKISEVLEFDHYYHRDFDDIDWSKLARRINILKLFSSYVAHNTFKEIDTSRKFNQIHFKE</sequence>
<evidence type="ECO:0008006" key="3">
    <source>
        <dbReference type="Google" id="ProtNLM"/>
    </source>
</evidence>
<proteinExistence type="predicted"/>
<dbReference type="AlphaFoldDB" id="A0A137P480"/>
<name>A0A137P480_CONC2</name>
<dbReference type="SUPFAM" id="SSF52047">
    <property type="entry name" value="RNI-like"/>
    <property type="match status" value="1"/>
</dbReference>
<reference evidence="1 2" key="1">
    <citation type="journal article" date="2015" name="Genome Biol. Evol.">
        <title>Phylogenomic analyses indicate that early fungi evolved digesting cell walls of algal ancestors of land plants.</title>
        <authorList>
            <person name="Chang Y."/>
            <person name="Wang S."/>
            <person name="Sekimoto S."/>
            <person name="Aerts A.L."/>
            <person name="Choi C."/>
            <person name="Clum A."/>
            <person name="LaButti K.M."/>
            <person name="Lindquist E.A."/>
            <person name="Yee Ngan C."/>
            <person name="Ohm R.A."/>
            <person name="Salamov A.A."/>
            <person name="Grigoriev I.V."/>
            <person name="Spatafora J.W."/>
            <person name="Berbee M.L."/>
        </authorList>
    </citation>
    <scope>NUCLEOTIDE SEQUENCE [LARGE SCALE GENOMIC DNA]</scope>
    <source>
        <strain evidence="1 2">NRRL 28638</strain>
    </source>
</reference>